<evidence type="ECO:0000313" key="3">
    <source>
        <dbReference type="Proteomes" id="UP000614915"/>
    </source>
</evidence>
<name>A0ABS0JJ59_9ACTN</name>
<dbReference type="Proteomes" id="UP000614915">
    <property type="component" value="Unassembled WGS sequence"/>
</dbReference>
<evidence type="ECO:0000313" key="2">
    <source>
        <dbReference type="EMBL" id="MBG6066353.1"/>
    </source>
</evidence>
<feature type="compositionally biased region" description="Basic residues" evidence="1">
    <location>
        <begin position="10"/>
        <end position="23"/>
    </location>
</feature>
<accession>A0ABS0JJ59</accession>
<proteinExistence type="predicted"/>
<evidence type="ECO:0000256" key="1">
    <source>
        <dbReference type="SAM" id="MobiDB-lite"/>
    </source>
</evidence>
<dbReference type="InterPro" id="IPR053780">
    <property type="entry name" value="Gp66-like"/>
</dbReference>
<feature type="compositionally biased region" description="Polar residues" evidence="1">
    <location>
        <begin position="157"/>
        <end position="168"/>
    </location>
</feature>
<gene>
    <name evidence="2" type="ORF">IW248_002640</name>
</gene>
<dbReference type="EMBL" id="JADOTX010000001">
    <property type="protein sequence ID" value="MBG6066353.1"/>
    <property type="molecule type" value="Genomic_DNA"/>
</dbReference>
<comment type="caution">
    <text evidence="2">The sequence shown here is derived from an EMBL/GenBank/DDBJ whole genome shotgun (WGS) entry which is preliminary data.</text>
</comment>
<dbReference type="NCBIfam" id="NF045478">
    <property type="entry name" value="XF1762_fam"/>
    <property type="match status" value="1"/>
</dbReference>
<sequence>MTDQPEPAAHYRRSRRRPARPRVRPISYRQACAYISAHHQQLERPQGHTFSLGLTNHAGNLIGVAMVGRPDARHHDDGLTAEVTRLVTDGPRNAYSVLLAAAWRVARRMGYQRMITYTRTDRPAADLRAAGWKVVVEAPSAPGWNRLGRRRAARSTGDGTRSHWQVTTEDWRTRTEAADRVPRRAREGRGLR</sequence>
<dbReference type="RefSeq" id="WP_196927218.1">
    <property type="nucleotide sequence ID" value="NZ_JADOTX010000001.1"/>
</dbReference>
<dbReference type="SUPFAM" id="SSF55729">
    <property type="entry name" value="Acyl-CoA N-acyltransferases (Nat)"/>
    <property type="match status" value="1"/>
</dbReference>
<feature type="region of interest" description="Disordered" evidence="1">
    <location>
        <begin position="149"/>
        <end position="192"/>
    </location>
</feature>
<keyword evidence="3" id="KW-1185">Reference proteome</keyword>
<feature type="region of interest" description="Disordered" evidence="1">
    <location>
        <begin position="1"/>
        <end position="23"/>
    </location>
</feature>
<reference evidence="2 3" key="1">
    <citation type="submission" date="2020-11" db="EMBL/GenBank/DDBJ databases">
        <title>Sequencing the genomes of 1000 actinobacteria strains.</title>
        <authorList>
            <person name="Klenk H.-P."/>
        </authorList>
    </citation>
    <scope>NUCLEOTIDE SEQUENCE [LARGE SCALE GENOMIC DNA]</scope>
    <source>
        <strain evidence="2 3">DSM 101692</strain>
    </source>
</reference>
<protein>
    <recommendedName>
        <fullName evidence="4">N-acetyltransferase domain-containing protein</fullName>
    </recommendedName>
</protein>
<organism evidence="2 3">
    <name type="scientific">Micromonospora ureilytica</name>
    <dbReference type="NCBI Taxonomy" id="709868"/>
    <lineage>
        <taxon>Bacteria</taxon>
        <taxon>Bacillati</taxon>
        <taxon>Actinomycetota</taxon>
        <taxon>Actinomycetes</taxon>
        <taxon>Micromonosporales</taxon>
        <taxon>Micromonosporaceae</taxon>
        <taxon>Micromonospora</taxon>
    </lineage>
</organism>
<feature type="compositionally biased region" description="Basic and acidic residues" evidence="1">
    <location>
        <begin position="169"/>
        <end position="192"/>
    </location>
</feature>
<dbReference type="InterPro" id="IPR016181">
    <property type="entry name" value="Acyl_CoA_acyltransferase"/>
</dbReference>
<evidence type="ECO:0008006" key="4">
    <source>
        <dbReference type="Google" id="ProtNLM"/>
    </source>
</evidence>